<dbReference type="Proteomes" id="UP000242205">
    <property type="component" value="Chromosome"/>
</dbReference>
<gene>
    <name evidence="13" type="primary">queA</name>
    <name evidence="14" type="ORF">C0099_03425</name>
</gene>
<evidence type="ECO:0000256" key="6">
    <source>
        <dbReference type="ARBA" id="ARBA00022691"/>
    </source>
</evidence>
<evidence type="ECO:0000256" key="3">
    <source>
        <dbReference type="ARBA" id="ARBA00011245"/>
    </source>
</evidence>
<evidence type="ECO:0000256" key="4">
    <source>
        <dbReference type="ARBA" id="ARBA00022490"/>
    </source>
</evidence>
<dbReference type="HAMAP" id="MF_00113">
    <property type="entry name" value="QueA"/>
    <property type="match status" value="1"/>
</dbReference>
<comment type="catalytic activity">
    <reaction evidence="8 13">
        <text>7-aminomethyl-7-carbaguanosine(34) in tRNA + S-adenosyl-L-methionine = epoxyqueuosine(34) in tRNA + adenine + L-methionine + 2 H(+)</text>
        <dbReference type="Rhea" id="RHEA:32155"/>
        <dbReference type="Rhea" id="RHEA-COMP:10342"/>
        <dbReference type="Rhea" id="RHEA-COMP:18582"/>
        <dbReference type="ChEBI" id="CHEBI:15378"/>
        <dbReference type="ChEBI" id="CHEBI:16708"/>
        <dbReference type="ChEBI" id="CHEBI:57844"/>
        <dbReference type="ChEBI" id="CHEBI:59789"/>
        <dbReference type="ChEBI" id="CHEBI:82833"/>
        <dbReference type="ChEBI" id="CHEBI:194443"/>
        <dbReference type="EC" id="2.4.99.17"/>
    </reaction>
</comment>
<keyword evidence="5 13" id="KW-0808">Transferase</keyword>
<dbReference type="PANTHER" id="PTHR30307:SF0">
    <property type="entry name" value="S-ADENOSYLMETHIONINE:TRNA RIBOSYLTRANSFERASE-ISOMERASE"/>
    <property type="match status" value="1"/>
</dbReference>
<dbReference type="GO" id="GO:0051075">
    <property type="term" value="F:S-adenosylmethionine:tRNA ribosyltransferase-isomerase activity"/>
    <property type="evidence" value="ECO:0007669"/>
    <property type="project" value="UniProtKB-EC"/>
</dbReference>
<dbReference type="Pfam" id="PF02547">
    <property type="entry name" value="Queuosine_synth"/>
    <property type="match status" value="1"/>
</dbReference>
<keyword evidence="7 13" id="KW-0671">Queuosine biosynthesis</keyword>
<dbReference type="EMBL" id="CP025682">
    <property type="protein sequence ID" value="AUN94073.1"/>
    <property type="molecule type" value="Genomic_DNA"/>
</dbReference>
<dbReference type="InterPro" id="IPR036100">
    <property type="entry name" value="QueA_sf"/>
</dbReference>
<dbReference type="NCBIfam" id="NF001140">
    <property type="entry name" value="PRK00147.1"/>
    <property type="match status" value="1"/>
</dbReference>
<protein>
    <recommendedName>
        <fullName evidence="11 13">S-adenosylmethionine:tRNA ribosyltransferase-isomerase</fullName>
        <ecNumber evidence="10 13">2.4.99.17</ecNumber>
    </recommendedName>
    <alternativeName>
        <fullName evidence="12 13">Queuosine biosynthesis protein QueA</fullName>
    </alternativeName>
</protein>
<dbReference type="Gene3D" id="2.40.10.240">
    <property type="entry name" value="QueA-like"/>
    <property type="match status" value="1"/>
</dbReference>
<dbReference type="InterPro" id="IPR042118">
    <property type="entry name" value="QueA_dom1"/>
</dbReference>
<keyword evidence="15" id="KW-1185">Reference proteome</keyword>
<comment type="similarity">
    <text evidence="9 13">Belongs to the QueA family.</text>
</comment>
<dbReference type="SUPFAM" id="SSF111337">
    <property type="entry name" value="QueA-like"/>
    <property type="match status" value="1"/>
</dbReference>
<evidence type="ECO:0000256" key="11">
    <source>
        <dbReference type="ARBA" id="ARBA00069325"/>
    </source>
</evidence>
<keyword evidence="6 13" id="KW-0949">S-adenosyl-L-methionine</keyword>
<keyword evidence="14" id="KW-0413">Isomerase</keyword>
<keyword evidence="4 13" id="KW-0963">Cytoplasm</keyword>
<evidence type="ECO:0000256" key="9">
    <source>
        <dbReference type="ARBA" id="ARBA00061210"/>
    </source>
</evidence>
<dbReference type="RefSeq" id="WP_102246145.1">
    <property type="nucleotide sequence ID" value="NZ_CP025682.1"/>
</dbReference>
<dbReference type="OrthoDB" id="9805933at2"/>
<dbReference type="InterPro" id="IPR003699">
    <property type="entry name" value="QueA"/>
</dbReference>
<organism evidence="14 15">
    <name type="scientific">Pseudazoarcus pumilus</name>
    <dbReference type="NCBI Taxonomy" id="2067960"/>
    <lineage>
        <taxon>Bacteria</taxon>
        <taxon>Pseudomonadati</taxon>
        <taxon>Pseudomonadota</taxon>
        <taxon>Betaproteobacteria</taxon>
        <taxon>Rhodocyclales</taxon>
        <taxon>Zoogloeaceae</taxon>
        <taxon>Pseudazoarcus</taxon>
    </lineage>
</organism>
<evidence type="ECO:0000256" key="13">
    <source>
        <dbReference type="HAMAP-Rule" id="MF_00113"/>
    </source>
</evidence>
<evidence type="ECO:0000256" key="1">
    <source>
        <dbReference type="ARBA" id="ARBA00004496"/>
    </source>
</evidence>
<reference evidence="14 15" key="1">
    <citation type="submission" date="2018-01" db="EMBL/GenBank/DDBJ databases">
        <authorList>
            <person name="Fu G.-Y."/>
        </authorList>
    </citation>
    <scope>NUCLEOTIDE SEQUENCE [LARGE SCALE GENOMIC DNA]</scope>
    <source>
        <strain evidence="14 15">SY39</strain>
    </source>
</reference>
<evidence type="ECO:0000256" key="12">
    <source>
        <dbReference type="ARBA" id="ARBA00076160"/>
    </source>
</evidence>
<comment type="function">
    <text evidence="13">Transfers and isomerizes the ribose moiety from AdoMet to the 7-aminomethyl group of 7-deazaguanine (preQ1-tRNA) to give epoxyqueuosine (oQ-tRNA).</text>
</comment>
<proteinExistence type="inferred from homology"/>
<evidence type="ECO:0000313" key="15">
    <source>
        <dbReference type="Proteomes" id="UP000242205"/>
    </source>
</evidence>
<dbReference type="GO" id="GO:0008616">
    <property type="term" value="P:tRNA queuosine(34) biosynthetic process"/>
    <property type="evidence" value="ECO:0007669"/>
    <property type="project" value="UniProtKB-UniRule"/>
</dbReference>
<dbReference type="NCBIfam" id="TIGR00113">
    <property type="entry name" value="queA"/>
    <property type="match status" value="1"/>
</dbReference>
<evidence type="ECO:0000256" key="2">
    <source>
        <dbReference type="ARBA" id="ARBA00004691"/>
    </source>
</evidence>
<dbReference type="Gene3D" id="3.40.1780.10">
    <property type="entry name" value="QueA-like"/>
    <property type="match status" value="1"/>
</dbReference>
<evidence type="ECO:0000256" key="7">
    <source>
        <dbReference type="ARBA" id="ARBA00022785"/>
    </source>
</evidence>
<dbReference type="UniPathway" id="UPA00392"/>
<evidence type="ECO:0000256" key="8">
    <source>
        <dbReference type="ARBA" id="ARBA00052751"/>
    </source>
</evidence>
<dbReference type="InterPro" id="IPR042119">
    <property type="entry name" value="QueA_dom2"/>
</dbReference>
<evidence type="ECO:0000256" key="5">
    <source>
        <dbReference type="ARBA" id="ARBA00022679"/>
    </source>
</evidence>
<dbReference type="PANTHER" id="PTHR30307">
    <property type="entry name" value="S-ADENOSYLMETHIONINE:TRNA RIBOSYLTRANSFERASE-ISOMERASE"/>
    <property type="match status" value="1"/>
</dbReference>
<dbReference type="AlphaFoldDB" id="A0A2I6S489"/>
<evidence type="ECO:0000256" key="10">
    <source>
        <dbReference type="ARBA" id="ARBA00066503"/>
    </source>
</evidence>
<comment type="subcellular location">
    <subcellularLocation>
        <location evidence="1 13">Cytoplasm</location>
    </subcellularLocation>
</comment>
<dbReference type="GO" id="GO:0005737">
    <property type="term" value="C:cytoplasm"/>
    <property type="evidence" value="ECO:0007669"/>
    <property type="project" value="UniProtKB-SubCell"/>
</dbReference>
<dbReference type="EC" id="2.4.99.17" evidence="10 13"/>
<accession>A0A2I6S489</accession>
<sequence>MPLTLDDFDYPLPPERIAQQPLADRSASRLLLLDGDRLEDLMFRELPDLIEPGDLLVFNDTRVIHARLLGTKRDTGGRVEVLVERAIGTHEALAQVRASKSPATGTVLHLADAIDVTVLGRVGEFFHLRFPADEDLFALLERHGKLPLPPYIERAADDTDEARYQTVYAREPGSVAAPTAGLHFDAATLDRLRSRGANLAYITLHVGAGTFQPVRTDNLGEHRMHRERYVIPRDTVEAIRRTHAAGRRVIAVGTTSLRALEGAAQDGALEAGSSETGLFILPGFRFQVVDALITNFHLPKSTLLMLVSAFAGMEPIRRAYAHAVAHEYRFFSYGDAMFLARRNDAI</sequence>
<comment type="subunit">
    <text evidence="3 13">Monomer.</text>
</comment>
<name>A0A2I6S489_9RHOO</name>
<dbReference type="KEGG" id="atw:C0099_03425"/>
<evidence type="ECO:0000313" key="14">
    <source>
        <dbReference type="EMBL" id="AUN94073.1"/>
    </source>
</evidence>
<dbReference type="FunFam" id="3.40.1780.10:FF:000001">
    <property type="entry name" value="S-adenosylmethionine:tRNA ribosyltransferase-isomerase"/>
    <property type="match status" value="1"/>
</dbReference>
<comment type="pathway">
    <text evidence="2 13">tRNA modification; tRNA-queuosine biosynthesis.</text>
</comment>